<feature type="compositionally biased region" description="Basic and acidic residues" evidence="1">
    <location>
        <begin position="359"/>
        <end position="382"/>
    </location>
</feature>
<feature type="compositionally biased region" description="Basic and acidic residues" evidence="1">
    <location>
        <begin position="77"/>
        <end position="87"/>
    </location>
</feature>
<organism evidence="3">
    <name type="scientific">Sesamum latifolium</name>
    <dbReference type="NCBI Taxonomy" id="2727402"/>
    <lineage>
        <taxon>Eukaryota</taxon>
        <taxon>Viridiplantae</taxon>
        <taxon>Streptophyta</taxon>
        <taxon>Embryophyta</taxon>
        <taxon>Tracheophyta</taxon>
        <taxon>Spermatophyta</taxon>
        <taxon>Magnoliopsida</taxon>
        <taxon>eudicotyledons</taxon>
        <taxon>Gunneridae</taxon>
        <taxon>Pentapetalae</taxon>
        <taxon>asterids</taxon>
        <taxon>lamiids</taxon>
        <taxon>Lamiales</taxon>
        <taxon>Pedaliaceae</taxon>
        <taxon>Sesamum</taxon>
    </lineage>
</organism>
<dbReference type="PANTHER" id="PTHR33223">
    <property type="entry name" value="CCHC-TYPE DOMAIN-CONTAINING PROTEIN"/>
    <property type="match status" value="1"/>
</dbReference>
<gene>
    <name evidence="3" type="ORF">Slati_2676900</name>
</gene>
<feature type="domain" description="Retrotransposon gag" evidence="2">
    <location>
        <begin position="228"/>
        <end position="319"/>
    </location>
</feature>
<evidence type="ECO:0000256" key="1">
    <source>
        <dbReference type="SAM" id="MobiDB-lite"/>
    </source>
</evidence>
<sequence length="407" mass="46791">MQARSRARELGTNEEAGQEGHQQDRRNPPHQEGEENLIQPLQPGREHNGSRREEQGLPPLAPQAPTIQLTPEALQRMIEEASTRAAERAINQFMTNRQREPSPPRSLRRGRVSHSAPEDNESRENYSRERRERPPRREEDAASNRRDDNSHIQNASRQQGGTQNPLPLAVAPARRSPFSMQILAEALPQGIRIPTLTDYDGTGDPEDHLDKFLAKANLLDMSDVGYYKIFCTTLSGRAMVWFNQLPAHTIENFEQLSQRFLHHFSINKKYPKTASYLFTVVQQEQESLRDYVQRFSEAVLEVPHLNHELLASILQQGLRKGRFRESITEKPPTTLDELLKRAAKYIRIEEALKPKAEVDNKRKIREGEKRDPRREGLADGQRHMPPNIFVKYTPLKVPRTEILTIAE</sequence>
<accession>A0AAW2VYF4</accession>
<dbReference type="Pfam" id="PF03732">
    <property type="entry name" value="Retrotrans_gag"/>
    <property type="match status" value="1"/>
</dbReference>
<evidence type="ECO:0000259" key="2">
    <source>
        <dbReference type="Pfam" id="PF03732"/>
    </source>
</evidence>
<proteinExistence type="predicted"/>
<comment type="caution">
    <text evidence="3">The sequence shown here is derived from an EMBL/GenBank/DDBJ whole genome shotgun (WGS) entry which is preliminary data.</text>
</comment>
<dbReference type="InterPro" id="IPR005162">
    <property type="entry name" value="Retrotrans_gag_dom"/>
</dbReference>
<feature type="compositionally biased region" description="Basic and acidic residues" evidence="1">
    <location>
        <begin position="21"/>
        <end position="33"/>
    </location>
</feature>
<dbReference type="AlphaFoldDB" id="A0AAW2VYF4"/>
<reference evidence="3" key="2">
    <citation type="journal article" date="2024" name="Plant">
        <title>Genomic evolution and insights into agronomic trait innovations of Sesamum species.</title>
        <authorList>
            <person name="Miao H."/>
            <person name="Wang L."/>
            <person name="Qu L."/>
            <person name="Liu H."/>
            <person name="Sun Y."/>
            <person name="Le M."/>
            <person name="Wang Q."/>
            <person name="Wei S."/>
            <person name="Zheng Y."/>
            <person name="Lin W."/>
            <person name="Duan Y."/>
            <person name="Cao H."/>
            <person name="Xiong S."/>
            <person name="Wang X."/>
            <person name="Wei L."/>
            <person name="Li C."/>
            <person name="Ma Q."/>
            <person name="Ju M."/>
            <person name="Zhao R."/>
            <person name="Li G."/>
            <person name="Mu C."/>
            <person name="Tian Q."/>
            <person name="Mei H."/>
            <person name="Zhang T."/>
            <person name="Gao T."/>
            <person name="Zhang H."/>
        </authorList>
    </citation>
    <scope>NUCLEOTIDE SEQUENCE</scope>
    <source>
        <strain evidence="3">KEN1</strain>
    </source>
</reference>
<feature type="compositionally biased region" description="Polar residues" evidence="1">
    <location>
        <begin position="151"/>
        <end position="165"/>
    </location>
</feature>
<feature type="compositionally biased region" description="Basic and acidic residues" evidence="1">
    <location>
        <begin position="1"/>
        <end position="11"/>
    </location>
</feature>
<evidence type="ECO:0000313" key="3">
    <source>
        <dbReference type="EMBL" id="KAL0433426.1"/>
    </source>
</evidence>
<dbReference type="PANTHER" id="PTHR33223:SF10">
    <property type="entry name" value="AMINOTRANSFERASE-LIKE PLANT MOBILE DOMAIN-CONTAINING PROTEIN"/>
    <property type="match status" value="1"/>
</dbReference>
<feature type="region of interest" description="Disordered" evidence="1">
    <location>
        <begin position="1"/>
        <end position="169"/>
    </location>
</feature>
<protein>
    <recommendedName>
        <fullName evidence="2">Retrotransposon gag domain-containing protein</fullName>
    </recommendedName>
</protein>
<reference evidence="3" key="1">
    <citation type="submission" date="2020-06" db="EMBL/GenBank/DDBJ databases">
        <authorList>
            <person name="Li T."/>
            <person name="Hu X."/>
            <person name="Zhang T."/>
            <person name="Song X."/>
            <person name="Zhang H."/>
            <person name="Dai N."/>
            <person name="Sheng W."/>
            <person name="Hou X."/>
            <person name="Wei L."/>
        </authorList>
    </citation>
    <scope>NUCLEOTIDE SEQUENCE</scope>
    <source>
        <strain evidence="3">KEN1</strain>
        <tissue evidence="3">Leaf</tissue>
    </source>
</reference>
<name>A0AAW2VYF4_9LAMI</name>
<feature type="compositionally biased region" description="Basic and acidic residues" evidence="1">
    <location>
        <begin position="44"/>
        <end position="55"/>
    </location>
</feature>
<dbReference type="EMBL" id="JACGWN010000009">
    <property type="protein sequence ID" value="KAL0433426.1"/>
    <property type="molecule type" value="Genomic_DNA"/>
</dbReference>
<feature type="region of interest" description="Disordered" evidence="1">
    <location>
        <begin position="359"/>
        <end position="384"/>
    </location>
</feature>
<feature type="compositionally biased region" description="Basic and acidic residues" evidence="1">
    <location>
        <begin position="116"/>
        <end position="150"/>
    </location>
</feature>